<feature type="domain" description="CN hydrolase" evidence="3">
    <location>
        <begin position="8"/>
        <end position="281"/>
    </location>
</feature>
<dbReference type="RefSeq" id="WP_062655421.1">
    <property type="nucleotide sequence ID" value="NZ_BCSY01000029.1"/>
</dbReference>
<dbReference type="EMBL" id="BCSY01000029">
    <property type="protein sequence ID" value="GAS94106.1"/>
    <property type="molecule type" value="Genomic_DNA"/>
</dbReference>
<dbReference type="PANTHER" id="PTHR46044">
    <property type="entry name" value="NITRILASE"/>
    <property type="match status" value="1"/>
</dbReference>
<dbReference type="PANTHER" id="PTHR46044:SF1">
    <property type="entry name" value="CN HYDROLASE DOMAIN-CONTAINING PROTEIN"/>
    <property type="match status" value="1"/>
</dbReference>
<dbReference type="InterPro" id="IPR044149">
    <property type="entry name" value="Nitrilases_CHs"/>
</dbReference>
<dbReference type="AlphaFoldDB" id="A0A100W9G4"/>
<comment type="caution">
    <text evidence="4">The sequence shown here is derived from an EMBL/GenBank/DDBJ whole genome shotgun (WGS) entry which is preliminary data.</text>
</comment>
<protein>
    <submittedName>
        <fullName evidence="4">Nitrilase</fullName>
    </submittedName>
</protein>
<dbReference type="PROSITE" id="PS50263">
    <property type="entry name" value="CN_HYDROLASE"/>
    <property type="match status" value="1"/>
</dbReference>
<dbReference type="OrthoDB" id="9811121at2"/>
<reference evidence="5" key="1">
    <citation type="journal article" date="2016" name="Genome Announc.">
        <title>Draft Genome Sequences of Five Rapidly Growing Mycobacterium Species, M. thermoresistibile, M. fortuitum subsp. acetamidolyticum, M. canariasense, M. brisbanense, and M. novocastrense.</title>
        <authorList>
            <person name="Katahira K."/>
            <person name="Ogura Y."/>
            <person name="Gotoh Y."/>
            <person name="Hayashi T."/>
        </authorList>
    </citation>
    <scope>NUCLEOTIDE SEQUENCE [LARGE SCALE GENOMIC DNA]</scope>
    <source>
        <strain evidence="5">JCM15298</strain>
    </source>
</reference>
<evidence type="ECO:0000259" key="3">
    <source>
        <dbReference type="PROSITE" id="PS50263"/>
    </source>
</evidence>
<dbReference type="InterPro" id="IPR003010">
    <property type="entry name" value="C-N_Hydrolase"/>
</dbReference>
<dbReference type="SUPFAM" id="SSF56317">
    <property type="entry name" value="Carbon-nitrogen hydrolase"/>
    <property type="match status" value="1"/>
</dbReference>
<dbReference type="Proteomes" id="UP000069443">
    <property type="component" value="Unassembled WGS sequence"/>
</dbReference>
<sequence>MGDRDPVVRVAAAQASPVWMDREASVDKAIALIDEASSKGAKLIAFGESWLPGFPFWIWLGNPRWGSDFFVRLHQNSVEADGKELRAIGEAAERNDIEVVLGATERDGGSLYCTQFFVSHDGSLRGRHRKLKPTHVERSIWGEGDGSDLFVLETPIGRIGGLNCWEHLQPLSKYAMYAQGEQIHIAAWPALSIYEDDAYALGVEANMAASRTYALEGQGFVLAVTSVVEDSVIEQLCSTDEQRRLLKRGGGTTTIFGPNGATIAGPLGSDEQALLIADLDFSEIRRAKQAADPAGHYARADATRLLLNRSPRTTVEHRGLPDGSQPSEPASFVSVPPESD</sequence>
<feature type="region of interest" description="Disordered" evidence="2">
    <location>
        <begin position="310"/>
        <end position="340"/>
    </location>
</feature>
<dbReference type="GO" id="GO:0018822">
    <property type="term" value="F:nitrile hydratase activity"/>
    <property type="evidence" value="ECO:0007669"/>
    <property type="project" value="TreeGrafter"/>
</dbReference>
<name>A0A100W9G4_MYCCR</name>
<comment type="similarity">
    <text evidence="1">Belongs to the carbon-nitrogen hydrolase superfamily. Nitrilase family.</text>
</comment>
<dbReference type="InterPro" id="IPR000132">
    <property type="entry name" value="Nitrilase/CN_hydratase_CS"/>
</dbReference>
<proteinExistence type="inferred from homology"/>
<accession>A0A100W9G4</accession>
<dbReference type="GO" id="GO:0000257">
    <property type="term" value="F:nitrilase activity"/>
    <property type="evidence" value="ECO:0007669"/>
    <property type="project" value="UniProtKB-ARBA"/>
</dbReference>
<dbReference type="Pfam" id="PF00795">
    <property type="entry name" value="CN_hydrolase"/>
    <property type="match status" value="1"/>
</dbReference>
<dbReference type="InterPro" id="IPR036526">
    <property type="entry name" value="C-N_Hydrolase_sf"/>
</dbReference>
<dbReference type="STRING" id="228230.RMCC_1072"/>
<reference evidence="5" key="2">
    <citation type="submission" date="2016-02" db="EMBL/GenBank/DDBJ databases">
        <title>Draft genome sequence of five rapidly growing Mycobacterium species.</title>
        <authorList>
            <person name="Katahira K."/>
            <person name="Gotou Y."/>
            <person name="Iida K."/>
            <person name="Ogura Y."/>
            <person name="Hayashi T."/>
        </authorList>
    </citation>
    <scope>NUCLEOTIDE SEQUENCE [LARGE SCALE GENOMIC DNA]</scope>
    <source>
        <strain evidence="5">JCM15298</strain>
    </source>
</reference>
<evidence type="ECO:0000256" key="1">
    <source>
        <dbReference type="ARBA" id="ARBA00008129"/>
    </source>
</evidence>
<keyword evidence="5" id="KW-1185">Reference proteome</keyword>
<evidence type="ECO:0000313" key="4">
    <source>
        <dbReference type="EMBL" id="GAS94106.1"/>
    </source>
</evidence>
<dbReference type="Gene3D" id="3.60.110.10">
    <property type="entry name" value="Carbon-nitrogen hydrolase"/>
    <property type="match status" value="1"/>
</dbReference>
<dbReference type="GO" id="GO:0051410">
    <property type="term" value="P:detoxification of nitrogen compound"/>
    <property type="evidence" value="ECO:0007669"/>
    <property type="project" value="TreeGrafter"/>
</dbReference>
<evidence type="ECO:0000256" key="2">
    <source>
        <dbReference type="SAM" id="MobiDB-lite"/>
    </source>
</evidence>
<dbReference type="PROSITE" id="PS00921">
    <property type="entry name" value="NITRIL_CHT_2"/>
    <property type="match status" value="1"/>
</dbReference>
<gene>
    <name evidence="4" type="ORF">RMCC_1072</name>
</gene>
<dbReference type="CDD" id="cd07564">
    <property type="entry name" value="nitrilases_CHs"/>
    <property type="match status" value="1"/>
</dbReference>
<evidence type="ECO:0000313" key="5">
    <source>
        <dbReference type="Proteomes" id="UP000069443"/>
    </source>
</evidence>
<organism evidence="4 5">
    <name type="scientific">Mycolicibacterium canariasense</name>
    <name type="common">Mycobacterium canariasense</name>
    <dbReference type="NCBI Taxonomy" id="228230"/>
    <lineage>
        <taxon>Bacteria</taxon>
        <taxon>Bacillati</taxon>
        <taxon>Actinomycetota</taxon>
        <taxon>Actinomycetes</taxon>
        <taxon>Mycobacteriales</taxon>
        <taxon>Mycobacteriaceae</taxon>
        <taxon>Mycolicibacterium</taxon>
    </lineage>
</organism>